<proteinExistence type="predicted"/>
<dbReference type="Pfam" id="PF14081">
    <property type="entry name" value="DUF4262"/>
    <property type="match status" value="1"/>
</dbReference>
<dbReference type="RefSeq" id="WP_345388611.1">
    <property type="nucleotide sequence ID" value="NZ_BAABHG010000003.1"/>
</dbReference>
<protein>
    <submittedName>
        <fullName evidence="1">DUF4262 domain-containing protein</fullName>
    </submittedName>
</protein>
<gene>
    <name evidence="1" type="ORF">ACFSYJ_02075</name>
</gene>
<keyword evidence="2" id="KW-1185">Reference proteome</keyword>
<evidence type="ECO:0000313" key="2">
    <source>
        <dbReference type="Proteomes" id="UP001597419"/>
    </source>
</evidence>
<reference evidence="2" key="1">
    <citation type="journal article" date="2019" name="Int. J. Syst. Evol. Microbiol.">
        <title>The Global Catalogue of Microorganisms (GCM) 10K type strain sequencing project: providing services to taxonomists for standard genome sequencing and annotation.</title>
        <authorList>
            <consortium name="The Broad Institute Genomics Platform"/>
            <consortium name="The Broad Institute Genome Sequencing Center for Infectious Disease"/>
            <person name="Wu L."/>
            <person name="Ma J."/>
        </authorList>
    </citation>
    <scope>NUCLEOTIDE SEQUENCE [LARGE SCALE GENOMIC DNA]</scope>
    <source>
        <strain evidence="2">CGMCC 4.7643</strain>
    </source>
</reference>
<dbReference type="EMBL" id="JBHUKU010000002">
    <property type="protein sequence ID" value="MFD2457362.1"/>
    <property type="molecule type" value="Genomic_DNA"/>
</dbReference>
<dbReference type="Proteomes" id="UP001597419">
    <property type="component" value="Unassembled WGS sequence"/>
</dbReference>
<comment type="caution">
    <text evidence="1">The sequence shown here is derived from an EMBL/GenBank/DDBJ whole genome shotgun (WGS) entry which is preliminary data.</text>
</comment>
<name>A0ABW5GA61_9PSEU</name>
<evidence type="ECO:0000313" key="1">
    <source>
        <dbReference type="EMBL" id="MFD2457362.1"/>
    </source>
</evidence>
<sequence>MSFKSHDDSCELCGVVREADLRSVGRGGEMLADIREDGFHKVGVFSEISGESEYSYTIGMFHTFQHAEVVVFGLEIETEFAILDTICGLVQAGSVFQEGDISPEVLEGVEVVFRDLGEAGCNEYLTQAKNFYKSDSYPVLIMAWPDGSGVFPWDDVAPGWLKERQPAVWNTHNGNR</sequence>
<organism evidence="1 2">
    <name type="scientific">Amycolatopsis samaneae</name>
    <dbReference type="NCBI Taxonomy" id="664691"/>
    <lineage>
        <taxon>Bacteria</taxon>
        <taxon>Bacillati</taxon>
        <taxon>Actinomycetota</taxon>
        <taxon>Actinomycetes</taxon>
        <taxon>Pseudonocardiales</taxon>
        <taxon>Pseudonocardiaceae</taxon>
        <taxon>Amycolatopsis</taxon>
    </lineage>
</organism>
<accession>A0ABW5GA61</accession>
<dbReference type="InterPro" id="IPR025358">
    <property type="entry name" value="DUF4262"/>
</dbReference>